<dbReference type="AlphaFoldDB" id="A0A1A7Z3J6"/>
<accession>A0A1A7Z3J6</accession>
<sequence>VLLHLVSSSKPGWKTMSEAQNLRQTHQRLNLRVSGTLPDRRHHRQREPRSAIRHIAHLPPHPPPLLLVAPPPLPPSAARTTRKTLILLWTNQVWKVSSGRSLELLVDSTWSSCEKSK</sequence>
<protein>
    <submittedName>
        <fullName evidence="1">Ephrin-A2</fullName>
    </submittedName>
</protein>
<evidence type="ECO:0000313" key="1">
    <source>
        <dbReference type="EMBL" id="SBP36921.1"/>
    </source>
</evidence>
<reference evidence="1" key="1">
    <citation type="submission" date="2016-05" db="EMBL/GenBank/DDBJ databases">
        <authorList>
            <person name="Lavstsen T."/>
            <person name="Jespersen J.S."/>
        </authorList>
    </citation>
    <scope>NUCLEOTIDE SEQUENCE</scope>
    <source>
        <tissue evidence="1">Brain</tissue>
    </source>
</reference>
<dbReference type="EMBL" id="HADX01014689">
    <property type="protein sequence ID" value="SBP36921.1"/>
    <property type="molecule type" value="Transcribed_RNA"/>
</dbReference>
<gene>
    <name evidence="1" type="primary">EFNA2</name>
</gene>
<feature type="non-terminal residue" evidence="1">
    <location>
        <position position="1"/>
    </location>
</feature>
<name>A0A1A7Z3J6_9TELE</name>
<reference evidence="1" key="2">
    <citation type="submission" date="2016-06" db="EMBL/GenBank/DDBJ databases">
        <title>The genome of a short-lived fish provides insights into sex chromosome evolution and the genetic control of aging.</title>
        <authorList>
            <person name="Reichwald K."/>
            <person name="Felder M."/>
            <person name="Petzold A."/>
            <person name="Koch P."/>
            <person name="Groth M."/>
            <person name="Platzer M."/>
        </authorList>
    </citation>
    <scope>NUCLEOTIDE SEQUENCE</scope>
    <source>
        <tissue evidence="1">Brain</tissue>
    </source>
</reference>
<dbReference type="EMBL" id="HADW01004658">
    <property type="protein sequence ID" value="SBP06058.1"/>
    <property type="molecule type" value="Transcribed_RNA"/>
</dbReference>
<organism evidence="1">
    <name type="scientific">Iconisemion striatum</name>
    <dbReference type="NCBI Taxonomy" id="60296"/>
    <lineage>
        <taxon>Eukaryota</taxon>
        <taxon>Metazoa</taxon>
        <taxon>Chordata</taxon>
        <taxon>Craniata</taxon>
        <taxon>Vertebrata</taxon>
        <taxon>Euteleostomi</taxon>
        <taxon>Actinopterygii</taxon>
        <taxon>Neopterygii</taxon>
        <taxon>Teleostei</taxon>
        <taxon>Neoteleostei</taxon>
        <taxon>Acanthomorphata</taxon>
        <taxon>Ovalentaria</taxon>
        <taxon>Atherinomorphae</taxon>
        <taxon>Cyprinodontiformes</taxon>
        <taxon>Nothobranchiidae</taxon>
        <taxon>Iconisemion</taxon>
    </lineage>
</organism>
<proteinExistence type="predicted"/>